<keyword evidence="7" id="KW-1185">Reference proteome</keyword>
<comment type="subcellular location">
    <subcellularLocation>
        <location evidence="1">Membrane</location>
        <topology evidence="1">Multi-pass membrane protein</topology>
    </subcellularLocation>
</comment>
<dbReference type="Proteomes" id="UP001162802">
    <property type="component" value="Unassembled WGS sequence"/>
</dbReference>
<keyword evidence="2 5" id="KW-0812">Transmembrane</keyword>
<reference evidence="6" key="1">
    <citation type="submission" date="2022-03" db="EMBL/GenBank/DDBJ databases">
        <title>Identification of a novel bacterium isolated from mangrove sediments.</title>
        <authorList>
            <person name="Pan X."/>
        </authorList>
    </citation>
    <scope>NUCLEOTIDE SEQUENCE</scope>
    <source>
        <strain evidence="6">B2637</strain>
    </source>
</reference>
<evidence type="ECO:0000256" key="2">
    <source>
        <dbReference type="ARBA" id="ARBA00022692"/>
    </source>
</evidence>
<dbReference type="PIRSF" id="PIRSF033913">
    <property type="entry name" value="S-S_format_DsbB"/>
    <property type="match status" value="1"/>
</dbReference>
<dbReference type="InterPro" id="IPR023380">
    <property type="entry name" value="DsbB-like_sf"/>
</dbReference>
<dbReference type="Gene3D" id="1.20.1550.10">
    <property type="entry name" value="DsbB-like"/>
    <property type="match status" value="1"/>
</dbReference>
<keyword evidence="4 5" id="KW-0472">Membrane</keyword>
<accession>A0ABT0AAV8</accession>
<organism evidence="6 7">
    <name type="scientific">Novosphingobium mangrovi</name>
    <name type="common">ex Hu et al. 2023</name>
    <dbReference type="NCBI Taxonomy" id="2930094"/>
    <lineage>
        <taxon>Bacteria</taxon>
        <taxon>Pseudomonadati</taxon>
        <taxon>Pseudomonadota</taxon>
        <taxon>Alphaproteobacteria</taxon>
        <taxon>Sphingomonadales</taxon>
        <taxon>Sphingomonadaceae</taxon>
        <taxon>Novosphingobium</taxon>
    </lineage>
</organism>
<dbReference type="InterPro" id="IPR003752">
    <property type="entry name" value="DiS_bond_form_DsbB/BdbC"/>
</dbReference>
<evidence type="ECO:0000256" key="1">
    <source>
        <dbReference type="ARBA" id="ARBA00004141"/>
    </source>
</evidence>
<feature type="transmembrane region" description="Helical" evidence="5">
    <location>
        <begin position="12"/>
        <end position="37"/>
    </location>
</feature>
<feature type="transmembrane region" description="Helical" evidence="5">
    <location>
        <begin position="135"/>
        <end position="155"/>
    </location>
</feature>
<keyword evidence="3 5" id="KW-1133">Transmembrane helix</keyword>
<name>A0ABT0AAV8_9SPHN</name>
<dbReference type="EMBL" id="JALHAT010000006">
    <property type="protein sequence ID" value="MCJ1960336.1"/>
    <property type="molecule type" value="Genomic_DNA"/>
</dbReference>
<dbReference type="InterPro" id="IPR024199">
    <property type="entry name" value="Uncharacterised_DsbB"/>
</dbReference>
<proteinExistence type="predicted"/>
<protein>
    <submittedName>
        <fullName evidence="6">Disulfide bond formation protein B</fullName>
    </submittedName>
</protein>
<dbReference type="RefSeq" id="WP_226638072.1">
    <property type="nucleotide sequence ID" value="NZ_JALHAT010000006.1"/>
</dbReference>
<comment type="caution">
    <text evidence="6">The sequence shown here is derived from an EMBL/GenBank/DDBJ whole genome shotgun (WGS) entry which is preliminary data.</text>
</comment>
<dbReference type="Pfam" id="PF02600">
    <property type="entry name" value="DsbB"/>
    <property type="match status" value="1"/>
</dbReference>
<feature type="transmembrane region" description="Helical" evidence="5">
    <location>
        <begin position="68"/>
        <end position="89"/>
    </location>
</feature>
<evidence type="ECO:0000256" key="5">
    <source>
        <dbReference type="SAM" id="Phobius"/>
    </source>
</evidence>
<sequence length="159" mass="16617">MSVPVPAPVRAARALAFLVPAGLLGGAYISQYVFGLYPCEMCWWQRYPHFFALALAALAFARAPVRPLVAVAALAILTSGLIGAFHAGVELGWWEGVTSCATTAAGGGNPLDAIMAAPVIRCDVVQFSFLGVSMAGWNFLISTASALAILFLIGFGRKA</sequence>
<evidence type="ECO:0000256" key="4">
    <source>
        <dbReference type="ARBA" id="ARBA00023136"/>
    </source>
</evidence>
<evidence type="ECO:0000256" key="3">
    <source>
        <dbReference type="ARBA" id="ARBA00022989"/>
    </source>
</evidence>
<dbReference type="SUPFAM" id="SSF158442">
    <property type="entry name" value="DsbB-like"/>
    <property type="match status" value="1"/>
</dbReference>
<evidence type="ECO:0000313" key="6">
    <source>
        <dbReference type="EMBL" id="MCJ1960336.1"/>
    </source>
</evidence>
<evidence type="ECO:0000313" key="7">
    <source>
        <dbReference type="Proteomes" id="UP001162802"/>
    </source>
</evidence>
<gene>
    <name evidence="6" type="ORF">MTR65_06575</name>
</gene>